<dbReference type="InterPro" id="IPR002872">
    <property type="entry name" value="Proline_DH_dom"/>
</dbReference>
<dbReference type="GO" id="GO:0004657">
    <property type="term" value="F:proline dehydrogenase activity"/>
    <property type="evidence" value="ECO:0007669"/>
    <property type="project" value="UniProtKB-EC"/>
</dbReference>
<dbReference type="GO" id="GO:0005739">
    <property type="term" value="C:mitochondrion"/>
    <property type="evidence" value="ECO:0007669"/>
    <property type="project" value="TreeGrafter"/>
</dbReference>
<dbReference type="PANTHER" id="PTHR13914">
    <property type="entry name" value="PROLINE OXIDASE"/>
    <property type="match status" value="1"/>
</dbReference>
<feature type="domain" description="Proline dehydrogenase" evidence="6">
    <location>
        <begin position="146"/>
        <end position="557"/>
    </location>
</feature>
<dbReference type="InterPro" id="IPR006311">
    <property type="entry name" value="TAT_signal"/>
</dbReference>
<keyword evidence="3 5" id="KW-0560">Oxidoreductase</keyword>
<comment type="function">
    <text evidence="5">Converts proline to delta-1-pyrroline-5-carboxylate.</text>
</comment>
<comment type="cofactor">
    <cofactor evidence="5">
        <name>FAD</name>
        <dbReference type="ChEBI" id="CHEBI:57692"/>
    </cofactor>
</comment>
<sequence>MMRPHTSSRLASLARRSLVSAATSPAAAAGAHAAPAAPRAAPRRWGYALAGGLVLAGSAYALRPARLDAEEQSRPGIRGVPTGSLVRSYLVYALCGIPALIDASPTILHALTHSPVPGLKAATEAVVRRTFFAQFVAGEDAPECISVINQMQANGVGGVLNYSAEAELGDGKAAAHREAEAHNLAEVNAAIDALGEFERHLAATGGHPGSSSFAVKVSGLVDPTVLERASTTLVRTRPLTSKLPDATLSDAVPFPGVPQVSDALVMEPSGKAIPVAEGAAQPLGLLSSDQGVSEADLVVLKDLWNKLYDMSVRARDNGVKLMIDAEHAETQPALDALSLLLSREFNRPVPGEEFKGPIIFGTYQSYLRRAPALLASQIADAEQNGYALGIKLVRGAYYLAERKKWKDEHRSGPDPIWPDKKATDKAYDSSLSLIASTLARQLSSSHPELALSVVFATHNAESVKLAIDALESNGLAQPVPVPEGAVGAPHLHLRPDVRGKVFVAQLYGMRDDLTDRVAQTFDSGAMPVALKYIAYGKLDEVIPFLGRRAIENKSVMSGEGGAGAERARVSAELWRRFTGGN</sequence>
<keyword evidence="5" id="KW-0285">Flavoprotein</keyword>
<evidence type="ECO:0000256" key="5">
    <source>
        <dbReference type="RuleBase" id="RU364054"/>
    </source>
</evidence>
<dbReference type="RefSeq" id="XP_062628468.1">
    <property type="nucleotide sequence ID" value="XM_062772484.1"/>
</dbReference>
<evidence type="ECO:0000256" key="3">
    <source>
        <dbReference type="ARBA" id="ARBA00023002"/>
    </source>
</evidence>
<comment type="similarity">
    <text evidence="1 5">Belongs to the proline oxidase family.</text>
</comment>
<dbReference type="Proteomes" id="UP000827549">
    <property type="component" value="Chromosome 4"/>
</dbReference>
<dbReference type="SUPFAM" id="SSF51730">
    <property type="entry name" value="FAD-linked oxidoreductase"/>
    <property type="match status" value="1"/>
</dbReference>
<dbReference type="PROSITE" id="PS51318">
    <property type="entry name" value="TAT"/>
    <property type="match status" value="1"/>
</dbReference>
<evidence type="ECO:0000256" key="1">
    <source>
        <dbReference type="ARBA" id="ARBA00005869"/>
    </source>
</evidence>
<dbReference type="Pfam" id="PF01619">
    <property type="entry name" value="Pro_dh"/>
    <property type="match status" value="1"/>
</dbReference>
<proteinExistence type="inferred from homology"/>
<protein>
    <recommendedName>
        <fullName evidence="2 5">Proline dehydrogenase</fullName>
        <ecNumber evidence="2 5">1.5.5.2</ecNumber>
    </recommendedName>
</protein>
<evidence type="ECO:0000256" key="2">
    <source>
        <dbReference type="ARBA" id="ARBA00012695"/>
    </source>
</evidence>
<keyword evidence="8" id="KW-1185">Reference proteome</keyword>
<evidence type="ECO:0000313" key="7">
    <source>
        <dbReference type="EMBL" id="WOO82436.1"/>
    </source>
</evidence>
<name>A0AAF1BIL4_9TREE</name>
<dbReference type="GO" id="GO:0010133">
    <property type="term" value="P:L-proline catabolic process to L-glutamate"/>
    <property type="evidence" value="ECO:0007669"/>
    <property type="project" value="TreeGrafter"/>
</dbReference>
<dbReference type="EC" id="1.5.5.2" evidence="2 5"/>
<gene>
    <name evidence="7" type="primary">PRODH</name>
    <name evidence="7" type="ORF">LOC62_04G005925</name>
</gene>
<evidence type="ECO:0000256" key="4">
    <source>
        <dbReference type="ARBA" id="ARBA00023062"/>
    </source>
</evidence>
<dbReference type="PANTHER" id="PTHR13914:SF0">
    <property type="entry name" value="PROLINE DEHYDROGENASE 1, MITOCHONDRIAL"/>
    <property type="match status" value="1"/>
</dbReference>
<comment type="catalytic activity">
    <reaction evidence="5">
        <text>L-proline + a quinone = (S)-1-pyrroline-5-carboxylate + a quinol + H(+)</text>
        <dbReference type="Rhea" id="RHEA:23784"/>
        <dbReference type="ChEBI" id="CHEBI:15378"/>
        <dbReference type="ChEBI" id="CHEBI:17388"/>
        <dbReference type="ChEBI" id="CHEBI:24646"/>
        <dbReference type="ChEBI" id="CHEBI:60039"/>
        <dbReference type="ChEBI" id="CHEBI:132124"/>
        <dbReference type="EC" id="1.5.5.2"/>
    </reaction>
</comment>
<reference evidence="7" key="1">
    <citation type="submission" date="2023-10" db="EMBL/GenBank/DDBJ databases">
        <authorList>
            <person name="Noh H."/>
        </authorList>
    </citation>
    <scope>NUCLEOTIDE SEQUENCE</scope>
    <source>
        <strain evidence="7">DUCC4014</strain>
    </source>
</reference>
<dbReference type="Gene3D" id="3.20.20.220">
    <property type="match status" value="1"/>
</dbReference>
<dbReference type="InterPro" id="IPR015659">
    <property type="entry name" value="Proline_oxidase"/>
</dbReference>
<dbReference type="InterPro" id="IPR029041">
    <property type="entry name" value="FAD-linked_oxidoreductase-like"/>
</dbReference>
<keyword evidence="4 5" id="KW-0642">Proline metabolism</keyword>
<dbReference type="AlphaFoldDB" id="A0AAF1BIL4"/>
<accession>A0AAF1BIL4</accession>
<dbReference type="EMBL" id="CP086717">
    <property type="protein sequence ID" value="WOO82436.1"/>
    <property type="molecule type" value="Genomic_DNA"/>
</dbReference>
<evidence type="ECO:0000259" key="6">
    <source>
        <dbReference type="Pfam" id="PF01619"/>
    </source>
</evidence>
<evidence type="ECO:0000313" key="8">
    <source>
        <dbReference type="Proteomes" id="UP000827549"/>
    </source>
</evidence>
<dbReference type="GO" id="GO:0071949">
    <property type="term" value="F:FAD binding"/>
    <property type="evidence" value="ECO:0007669"/>
    <property type="project" value="TreeGrafter"/>
</dbReference>
<keyword evidence="5" id="KW-0274">FAD</keyword>
<organism evidence="7 8">
    <name type="scientific">Vanrija pseudolonga</name>
    <dbReference type="NCBI Taxonomy" id="143232"/>
    <lineage>
        <taxon>Eukaryota</taxon>
        <taxon>Fungi</taxon>
        <taxon>Dikarya</taxon>
        <taxon>Basidiomycota</taxon>
        <taxon>Agaricomycotina</taxon>
        <taxon>Tremellomycetes</taxon>
        <taxon>Trichosporonales</taxon>
        <taxon>Trichosporonaceae</taxon>
        <taxon>Vanrija</taxon>
    </lineage>
</organism>
<dbReference type="GeneID" id="87809152"/>